<gene>
    <name evidence="5" type="ORF">RJ639_010887</name>
</gene>
<evidence type="ECO:0000313" key="5">
    <source>
        <dbReference type="EMBL" id="KAK3012192.1"/>
    </source>
</evidence>
<evidence type="ECO:0000256" key="1">
    <source>
        <dbReference type="ARBA" id="ARBA00022692"/>
    </source>
</evidence>
<proteinExistence type="predicted"/>
<evidence type="ECO:0000256" key="3">
    <source>
        <dbReference type="ARBA" id="ARBA00023136"/>
    </source>
</evidence>
<keyword evidence="6" id="KW-1185">Reference proteome</keyword>
<keyword evidence="2 4" id="KW-1133">Transmembrane helix</keyword>
<organism evidence="5 6">
    <name type="scientific">Escallonia herrerae</name>
    <dbReference type="NCBI Taxonomy" id="1293975"/>
    <lineage>
        <taxon>Eukaryota</taxon>
        <taxon>Viridiplantae</taxon>
        <taxon>Streptophyta</taxon>
        <taxon>Embryophyta</taxon>
        <taxon>Tracheophyta</taxon>
        <taxon>Spermatophyta</taxon>
        <taxon>Magnoliopsida</taxon>
        <taxon>eudicotyledons</taxon>
        <taxon>Gunneridae</taxon>
        <taxon>Pentapetalae</taxon>
        <taxon>asterids</taxon>
        <taxon>campanulids</taxon>
        <taxon>Escalloniales</taxon>
        <taxon>Escalloniaceae</taxon>
        <taxon>Escallonia</taxon>
    </lineage>
</organism>
<dbReference type="PANTHER" id="PTHR31218">
    <property type="entry name" value="WAT1-RELATED PROTEIN"/>
    <property type="match status" value="1"/>
</dbReference>
<evidence type="ECO:0000256" key="2">
    <source>
        <dbReference type="ARBA" id="ARBA00022989"/>
    </source>
</evidence>
<dbReference type="EMBL" id="JAVXUP010001395">
    <property type="protein sequence ID" value="KAK3012192.1"/>
    <property type="molecule type" value="Genomic_DNA"/>
</dbReference>
<comment type="caution">
    <text evidence="5">The sequence shown here is derived from an EMBL/GenBank/DDBJ whole genome shotgun (WGS) entry which is preliminary data.</text>
</comment>
<dbReference type="GO" id="GO:0022857">
    <property type="term" value="F:transmembrane transporter activity"/>
    <property type="evidence" value="ECO:0007669"/>
    <property type="project" value="InterPro"/>
</dbReference>
<dbReference type="GO" id="GO:0016020">
    <property type="term" value="C:membrane"/>
    <property type="evidence" value="ECO:0007669"/>
    <property type="project" value="InterPro"/>
</dbReference>
<feature type="transmembrane region" description="Helical" evidence="4">
    <location>
        <begin position="83"/>
        <end position="106"/>
    </location>
</feature>
<protein>
    <recommendedName>
        <fullName evidence="7">WAT1-related protein</fullName>
    </recommendedName>
</protein>
<sequence>MGKIWNVIHGLKPAMMMVIVQIALAGVSVFYKLASNDGMSMRVTVAYRFLFAAAFVVPLALYVERGSMAQNLYGESLVLTSATFASTTTNLVPAITFIMAVFFWYTKYLGQLELGMQL</sequence>
<dbReference type="InterPro" id="IPR030184">
    <property type="entry name" value="WAT1-related"/>
</dbReference>
<keyword evidence="3 4" id="KW-0472">Membrane</keyword>
<evidence type="ECO:0008006" key="7">
    <source>
        <dbReference type="Google" id="ProtNLM"/>
    </source>
</evidence>
<dbReference type="Proteomes" id="UP001188597">
    <property type="component" value="Unassembled WGS sequence"/>
</dbReference>
<reference evidence="5" key="1">
    <citation type="submission" date="2022-12" db="EMBL/GenBank/DDBJ databases">
        <title>Draft genome assemblies for two species of Escallonia (Escalloniales).</title>
        <authorList>
            <person name="Chanderbali A."/>
            <person name="Dervinis C."/>
            <person name="Anghel I."/>
            <person name="Soltis D."/>
            <person name="Soltis P."/>
            <person name="Zapata F."/>
        </authorList>
    </citation>
    <scope>NUCLEOTIDE SEQUENCE</scope>
    <source>
        <strain evidence="5">UCBG64.0493</strain>
        <tissue evidence="5">Leaf</tissue>
    </source>
</reference>
<keyword evidence="1 4" id="KW-0812">Transmembrane</keyword>
<evidence type="ECO:0000313" key="6">
    <source>
        <dbReference type="Proteomes" id="UP001188597"/>
    </source>
</evidence>
<feature type="transmembrane region" description="Helical" evidence="4">
    <location>
        <begin position="45"/>
        <end position="63"/>
    </location>
</feature>
<feature type="transmembrane region" description="Helical" evidence="4">
    <location>
        <begin position="14"/>
        <end position="33"/>
    </location>
</feature>
<name>A0AA88VNK6_9ASTE</name>
<evidence type="ECO:0000256" key="4">
    <source>
        <dbReference type="SAM" id="Phobius"/>
    </source>
</evidence>
<accession>A0AA88VNK6</accession>
<dbReference type="AlphaFoldDB" id="A0AA88VNK6"/>